<gene>
    <name evidence="2" type="ORF">ATN88_17825</name>
</gene>
<reference evidence="2 3" key="1">
    <citation type="submission" date="2015-11" db="EMBL/GenBank/DDBJ databases">
        <title>Genomic Taxonomy of the Vibrionaceae.</title>
        <authorList>
            <person name="Gomez-Gil B."/>
            <person name="Enciso-Ibarra J."/>
        </authorList>
    </citation>
    <scope>NUCLEOTIDE SEQUENCE [LARGE SCALE GENOMIC DNA]</scope>
    <source>
        <strain evidence="2 3">CAIM 912</strain>
    </source>
</reference>
<keyword evidence="3" id="KW-1185">Reference proteome</keyword>
<accession>A0A135I690</accession>
<evidence type="ECO:0000256" key="1">
    <source>
        <dbReference type="SAM" id="Phobius"/>
    </source>
</evidence>
<keyword evidence="1" id="KW-0812">Transmembrane</keyword>
<dbReference type="AlphaFoldDB" id="A0A135I690"/>
<protein>
    <submittedName>
        <fullName evidence="2">Uncharacterized protein</fullName>
    </submittedName>
</protein>
<keyword evidence="1" id="KW-1133">Transmembrane helix</keyword>
<evidence type="ECO:0000313" key="3">
    <source>
        <dbReference type="Proteomes" id="UP000070529"/>
    </source>
</evidence>
<dbReference type="OrthoDB" id="5824169at2"/>
<dbReference type="EMBL" id="LNTY01000043">
    <property type="protein sequence ID" value="KXF80927.1"/>
    <property type="molecule type" value="Genomic_DNA"/>
</dbReference>
<keyword evidence="1" id="KW-0472">Membrane</keyword>
<evidence type="ECO:0000313" key="2">
    <source>
        <dbReference type="EMBL" id="KXF80927.1"/>
    </source>
</evidence>
<sequence length="162" mass="17584">MSDVPSAAIEVAATAQTAAESSGSIWPYVVGGIALVIAAGYWGFKRMNKPTFIINQIRKRNLKAMKKAGIESNEATIDLDKLLTAIEEHANTNNLKGSDMLKLLTPLNDQNRMQSAKDMYLTMQHIAREIGNTKLAGEFKGKSSGVKSNSRLMAGLFKRAGI</sequence>
<proteinExistence type="predicted"/>
<comment type="caution">
    <text evidence="2">The sequence shown here is derived from an EMBL/GenBank/DDBJ whole genome shotgun (WGS) entry which is preliminary data.</text>
</comment>
<feature type="transmembrane region" description="Helical" evidence="1">
    <location>
        <begin position="25"/>
        <end position="44"/>
    </location>
</feature>
<organism evidence="2 3">
    <name type="scientific">Enterovibrio coralii</name>
    <dbReference type="NCBI Taxonomy" id="294935"/>
    <lineage>
        <taxon>Bacteria</taxon>
        <taxon>Pseudomonadati</taxon>
        <taxon>Pseudomonadota</taxon>
        <taxon>Gammaproteobacteria</taxon>
        <taxon>Vibrionales</taxon>
        <taxon>Vibrionaceae</taxon>
        <taxon>Enterovibrio</taxon>
    </lineage>
</organism>
<dbReference type="RefSeq" id="WP_067418364.1">
    <property type="nucleotide sequence ID" value="NZ_LNTY01000043.1"/>
</dbReference>
<name>A0A135I690_9GAMM</name>
<dbReference type="Proteomes" id="UP000070529">
    <property type="component" value="Unassembled WGS sequence"/>
</dbReference>